<evidence type="ECO:0000313" key="1">
    <source>
        <dbReference type="EMBL" id="TGJ67447.1"/>
    </source>
</evidence>
<dbReference type="EMBL" id="SOZJ01000004">
    <property type="protein sequence ID" value="TGJ67447.1"/>
    <property type="molecule type" value="Genomic_DNA"/>
</dbReference>
<dbReference type="OrthoDB" id="10261522at2759"/>
<dbReference type="InterPro" id="IPR031804">
    <property type="entry name" value="DUF4743"/>
</dbReference>
<dbReference type="Pfam" id="PF00293">
    <property type="entry name" value="NUDIX"/>
    <property type="match status" value="1"/>
</dbReference>
<dbReference type="CDD" id="cd03676">
    <property type="entry name" value="NUDIX_Tnr3_like"/>
    <property type="match status" value="1"/>
</dbReference>
<comment type="caution">
    <text evidence="1">The sequence shown here is derived from an EMBL/GenBank/DDBJ whole genome shotgun (WGS) entry which is preliminary data.</text>
</comment>
<dbReference type="PROSITE" id="PS51462">
    <property type="entry name" value="NUDIX"/>
    <property type="match status" value="1"/>
</dbReference>
<reference evidence="1 2" key="1">
    <citation type="submission" date="2019-03" db="EMBL/GenBank/DDBJ databases">
        <title>Nematode-trapping fungi genome.</title>
        <authorList>
            <person name="Vidal-Diez De Ulzurrun G."/>
        </authorList>
    </citation>
    <scope>NUCLEOTIDE SEQUENCE [LARGE SCALE GENOMIC DNA]</scope>
    <source>
        <strain evidence="1 2">TWF154</strain>
    </source>
</reference>
<protein>
    <submittedName>
        <fullName evidence="1">Uncharacterized protein</fullName>
    </submittedName>
</protein>
<evidence type="ECO:0000313" key="2">
    <source>
        <dbReference type="Proteomes" id="UP000297595"/>
    </source>
</evidence>
<dbReference type="InterPro" id="IPR000086">
    <property type="entry name" value="NUDIX_hydrolase_dom"/>
</dbReference>
<dbReference type="AlphaFoldDB" id="A0A7C8PSG4"/>
<dbReference type="Pfam" id="PF15916">
    <property type="entry name" value="DUF4743"/>
    <property type="match status" value="1"/>
</dbReference>
<dbReference type="InterPro" id="IPR015797">
    <property type="entry name" value="NUDIX_hydrolase-like_dom_sf"/>
</dbReference>
<name>A0A7C8PSG4_ORBOL</name>
<dbReference type="PANTHER" id="PTHR13622">
    <property type="entry name" value="THIAMIN PYROPHOSPHOKINASE"/>
    <property type="match status" value="1"/>
</dbReference>
<dbReference type="FunFam" id="3.90.79.10:FF:000019">
    <property type="entry name" value="Thiamin pyrophosphokinase, putative"/>
    <property type="match status" value="1"/>
</dbReference>
<dbReference type="PANTHER" id="PTHR13622:SF8">
    <property type="entry name" value="THIAMIN PYROPHOSPHOKINASE 1"/>
    <property type="match status" value="1"/>
</dbReference>
<dbReference type="Proteomes" id="UP000297595">
    <property type="component" value="Unassembled WGS sequence"/>
</dbReference>
<proteinExistence type="predicted"/>
<dbReference type="Gene3D" id="3.90.79.10">
    <property type="entry name" value="Nucleoside Triphosphate Pyrophosphohydrolase"/>
    <property type="match status" value="1"/>
</dbReference>
<dbReference type="SUPFAM" id="SSF55811">
    <property type="entry name" value="Nudix"/>
    <property type="match status" value="1"/>
</dbReference>
<gene>
    <name evidence="1" type="ORF">EYR41_006579</name>
</gene>
<dbReference type="GO" id="GO:0044715">
    <property type="term" value="F:8-oxo-dGDP phosphatase activity"/>
    <property type="evidence" value="ECO:0007669"/>
    <property type="project" value="TreeGrafter"/>
</dbReference>
<accession>A0A7C8PSG4</accession>
<sequence length="347" mass="39243">MDLVLRARLCSIHNNTLNSACKYFPIMAPKFSNLDLVNGVDGFPNAATHPVAFAERTADHSRFMYLSHTVGYIIPMVLDALKDVTLSGDWWEIKPGVVRLLGDTVEERTKNIDETTRRWRDAKRFEILSGWRDERYTVYAPQGKPCFYMERSAHPLFGVVAYGSHMTVYIPATPTTPLRIWVPRRAAGKATYPSMLDNTVAGGMGDGQTPWECIIKEAGEEASLEEDYVRANAKAVGFVSYFYVRHKEAGGEEGLLQPEVEYCYDMIVKEPSEGGPVPKPFDGEVAEHILMDVDEVIKNLENGKFKPNCAAVLLDFFIRHGVITAENEPDFLEIYTRLHRRLEFPTR</sequence>
<organism evidence="1 2">
    <name type="scientific">Orbilia oligospora</name>
    <name type="common">Nematode-trapping fungus</name>
    <name type="synonym">Arthrobotrys oligospora</name>
    <dbReference type="NCBI Taxonomy" id="2813651"/>
    <lineage>
        <taxon>Eukaryota</taxon>
        <taxon>Fungi</taxon>
        <taxon>Dikarya</taxon>
        <taxon>Ascomycota</taxon>
        <taxon>Pezizomycotina</taxon>
        <taxon>Orbiliomycetes</taxon>
        <taxon>Orbiliales</taxon>
        <taxon>Orbiliaceae</taxon>
        <taxon>Orbilia</taxon>
    </lineage>
</organism>